<keyword evidence="16" id="KW-1185">Reference proteome</keyword>
<keyword evidence="5 13" id="KW-0349">Heme</keyword>
<evidence type="ECO:0000313" key="16">
    <source>
        <dbReference type="Proteomes" id="UP000667349"/>
    </source>
</evidence>
<comment type="subcellular location">
    <subcellularLocation>
        <location evidence="3">Endoplasmic reticulum membrane</location>
        <topology evidence="3">Peripheral membrane protein</topology>
    </subcellularLocation>
    <subcellularLocation>
        <location evidence="2">Microsome membrane</location>
        <topology evidence="2">Peripheral membrane protein</topology>
    </subcellularLocation>
</comment>
<dbReference type="Gene3D" id="1.10.630.10">
    <property type="entry name" value="Cytochrome P450"/>
    <property type="match status" value="2"/>
</dbReference>
<evidence type="ECO:0000256" key="2">
    <source>
        <dbReference type="ARBA" id="ARBA00004174"/>
    </source>
</evidence>
<dbReference type="GO" id="GO:0004497">
    <property type="term" value="F:monooxygenase activity"/>
    <property type="evidence" value="ECO:0007669"/>
    <property type="project" value="UniProtKB-KW"/>
</dbReference>
<dbReference type="GO" id="GO:0005506">
    <property type="term" value="F:iron ion binding"/>
    <property type="evidence" value="ECO:0007669"/>
    <property type="project" value="InterPro"/>
</dbReference>
<evidence type="ECO:0000256" key="12">
    <source>
        <dbReference type="ARBA" id="ARBA00023136"/>
    </source>
</evidence>
<dbReference type="FunFam" id="1.10.630.10:FF:000042">
    <property type="entry name" value="Cytochrome P450"/>
    <property type="match status" value="2"/>
</dbReference>
<evidence type="ECO:0000256" key="3">
    <source>
        <dbReference type="ARBA" id="ARBA00004406"/>
    </source>
</evidence>
<feature type="binding site" description="axial binding residue" evidence="13">
    <location>
        <position position="464"/>
    </location>
    <ligand>
        <name>heme</name>
        <dbReference type="ChEBI" id="CHEBI:30413"/>
    </ligand>
    <ligandPart>
        <name>Fe</name>
        <dbReference type="ChEBI" id="CHEBI:18248"/>
    </ligandPart>
</feature>
<dbReference type="GO" id="GO:0016705">
    <property type="term" value="F:oxidoreductase activity, acting on paired donors, with incorporation or reduction of molecular oxygen"/>
    <property type="evidence" value="ECO:0007669"/>
    <property type="project" value="InterPro"/>
</dbReference>
<feature type="transmembrane region" description="Helical" evidence="14">
    <location>
        <begin position="12"/>
        <end position="34"/>
    </location>
</feature>
<protein>
    <submittedName>
        <fullName evidence="15">CP9E2 protein</fullName>
    </submittedName>
</protein>
<feature type="non-terminal residue" evidence="15">
    <location>
        <position position="1"/>
    </location>
</feature>
<evidence type="ECO:0000256" key="7">
    <source>
        <dbReference type="ARBA" id="ARBA00022824"/>
    </source>
</evidence>
<dbReference type="PRINTS" id="PR00385">
    <property type="entry name" value="P450"/>
</dbReference>
<keyword evidence="14" id="KW-0812">Transmembrane</keyword>
<dbReference type="InterPro" id="IPR001128">
    <property type="entry name" value="Cyt_P450"/>
</dbReference>
<dbReference type="PANTHER" id="PTHR24292">
    <property type="entry name" value="CYTOCHROME P450"/>
    <property type="match status" value="1"/>
</dbReference>
<feature type="transmembrane region" description="Helical" evidence="14">
    <location>
        <begin position="615"/>
        <end position="634"/>
    </location>
</feature>
<evidence type="ECO:0000256" key="1">
    <source>
        <dbReference type="ARBA" id="ARBA00001971"/>
    </source>
</evidence>
<evidence type="ECO:0000256" key="8">
    <source>
        <dbReference type="ARBA" id="ARBA00022848"/>
    </source>
</evidence>
<evidence type="ECO:0000256" key="13">
    <source>
        <dbReference type="PIRSR" id="PIRSR602401-1"/>
    </source>
</evidence>
<evidence type="ECO:0000256" key="4">
    <source>
        <dbReference type="ARBA" id="ARBA00010617"/>
    </source>
</evidence>
<dbReference type="EMBL" id="JAANHZ010000053">
    <property type="protein sequence ID" value="KAG5316472.1"/>
    <property type="molecule type" value="Genomic_DNA"/>
</dbReference>
<dbReference type="SUPFAM" id="SSF48264">
    <property type="entry name" value="Cytochrome P450"/>
    <property type="match status" value="2"/>
</dbReference>
<comment type="similarity">
    <text evidence="4">Belongs to the cytochrome P450 family.</text>
</comment>
<accession>A0A836EA68</accession>
<comment type="caution">
    <text evidence="15">The sequence shown here is derived from an EMBL/GenBank/DDBJ whole genome shotgun (WGS) entry which is preliminary data.</text>
</comment>
<dbReference type="GO" id="GO:0020037">
    <property type="term" value="F:heme binding"/>
    <property type="evidence" value="ECO:0007669"/>
    <property type="project" value="InterPro"/>
</dbReference>
<dbReference type="InterPro" id="IPR002401">
    <property type="entry name" value="Cyt_P450_E_grp-I"/>
</dbReference>
<keyword evidence="10 13" id="KW-0408">Iron</keyword>
<evidence type="ECO:0000256" key="6">
    <source>
        <dbReference type="ARBA" id="ARBA00022723"/>
    </source>
</evidence>
<name>A0A836EA68_9HYME</name>
<dbReference type="PROSITE" id="PS00086">
    <property type="entry name" value="CYTOCHROME_P450"/>
    <property type="match status" value="2"/>
</dbReference>
<dbReference type="PANTHER" id="PTHR24292:SF54">
    <property type="entry name" value="CYP9F3-RELATED"/>
    <property type="match status" value="1"/>
</dbReference>
<dbReference type="Proteomes" id="UP000667349">
    <property type="component" value="Unassembled WGS sequence"/>
</dbReference>
<dbReference type="CDD" id="cd11056">
    <property type="entry name" value="CYP6-like"/>
    <property type="match status" value="2"/>
</dbReference>
<comment type="cofactor">
    <cofactor evidence="1 13">
        <name>heme</name>
        <dbReference type="ChEBI" id="CHEBI:30413"/>
    </cofactor>
</comment>
<feature type="non-terminal residue" evidence="15">
    <location>
        <position position="1126"/>
    </location>
</feature>
<keyword evidence="14" id="KW-1133">Transmembrane helix</keyword>
<dbReference type="PRINTS" id="PR00463">
    <property type="entry name" value="EP450I"/>
</dbReference>
<organism evidence="15 16">
    <name type="scientific">Acromyrmex insinuator</name>
    <dbReference type="NCBI Taxonomy" id="230686"/>
    <lineage>
        <taxon>Eukaryota</taxon>
        <taxon>Metazoa</taxon>
        <taxon>Ecdysozoa</taxon>
        <taxon>Arthropoda</taxon>
        <taxon>Hexapoda</taxon>
        <taxon>Insecta</taxon>
        <taxon>Pterygota</taxon>
        <taxon>Neoptera</taxon>
        <taxon>Endopterygota</taxon>
        <taxon>Hymenoptera</taxon>
        <taxon>Apocrita</taxon>
        <taxon>Aculeata</taxon>
        <taxon>Formicoidea</taxon>
        <taxon>Formicidae</taxon>
        <taxon>Myrmicinae</taxon>
        <taxon>Acromyrmex</taxon>
    </lineage>
</organism>
<sequence>LYSYITMDLSLFLSPFVLLTTLVVIGILKVVTVLHHTYFYWRNKGVPYLPDSLSTGIMGWKLFLRRITFPDYCKYLYNHFPNAKYIGIMDFATPAVLLRDPELIRDVMVRDFEHFPDHRSFVDESVEPLFGKNIFSLRGDRWKEMRNTLSPSFTASKMKFMFDLISKCSHDFVDYLVDHPEICDAIEMKGAFRRYTNDVIATAAFGISVNSMKDQNNEFYTRGVEATKFSAGLLAIVKFMFIRICPSFCKSIGLTVFSSDTSKFFKKIVEETIRTRKEQGIVRPDMIHLLMQAQNKEGTSVHKMTLDDIVSQAFIFFLAGFDTSSTLMCFVAHELAVNQDIQDRLRKEVQQYLTEGNDEISYESLSKMSYMDLIISETLRKYPPVIFIDRLCVKRYELPPSQPGCKNVIVEPNNVLMFPVYALHHDPEYFPNPDKFDPERFSDENKDKILPYTYLPFGHGPRKCIGNRFALMETKILIAHLLLKFTLKTTEKTIEPIVFDKREFTLQPVGGFWIGLEKRETNCCTFFISNSSDSNDLSDLKLCKIMQNSSVLYNNIIHYNYNWRPNCTFLLIENANKSLLMYNVGDRRSNRGSNQTIVHWRSTLSRTKGVIAFRLYWTMVLSIVTVILAIYYYSSRKDSNVFQKHGIPHVKEYFLLERIWKLFIRPKSFADMIKEMYNVHSDAKYIGAFDFTRLIVVIRDPELIKFVTIKHFDAFPDHLFFGNETQDPLFGTNLLALRGDKWRDIRTLLSPAFTASKMRTMFQLISECAVNFSEYLLNVPSDKRVMEMKDIFTRYSNDVIASCAFGIDVDSMRNPENDFYMFGKKATNFGMFALIKILMYQHIPSLIRLLNIKLIDDRTNAFFVNLVADTIRIREEKGITRPDVIQLLMDSRSKREPGRELTILNITSQAFIFFIAGFESSSTLMSFVAHEIAINPDIQEKLQNEIDKILEDTNGKPSYEAINGMKYLNAVINEALRKYPVQLMTDRICVKDFELPSTLPNVKPYLVKEGTILFIPIYALQHDPKYFPEPDKFKPERFFDKGDQHNFNAYYPFGLGPRMCIGNRFALLETRIMLFHLLARCQLKPCEKTSTSVKFQKGGFSMRMEGGFWLSIVPRENAHPTVVKTN</sequence>
<keyword evidence="11" id="KW-0503">Monooxygenase</keyword>
<proteinExistence type="inferred from homology"/>
<evidence type="ECO:0000313" key="15">
    <source>
        <dbReference type="EMBL" id="KAG5316472.1"/>
    </source>
</evidence>
<keyword evidence="12 14" id="KW-0472">Membrane</keyword>
<evidence type="ECO:0000256" key="14">
    <source>
        <dbReference type="SAM" id="Phobius"/>
    </source>
</evidence>
<dbReference type="InterPro" id="IPR036396">
    <property type="entry name" value="Cyt_P450_sf"/>
</dbReference>
<gene>
    <name evidence="15" type="primary">Cyp9e2_1</name>
    <name evidence="15" type="ORF">G6Z75_0003620</name>
</gene>
<dbReference type="AlphaFoldDB" id="A0A836EA68"/>
<evidence type="ECO:0000256" key="10">
    <source>
        <dbReference type="ARBA" id="ARBA00023004"/>
    </source>
</evidence>
<keyword evidence="7" id="KW-0256">Endoplasmic reticulum</keyword>
<reference evidence="15" key="1">
    <citation type="submission" date="2020-02" db="EMBL/GenBank/DDBJ databases">
        <title>Relaxed selection underlies rapid genomic changes in the transitions from sociality to social parasitism in ants.</title>
        <authorList>
            <person name="Bi X."/>
        </authorList>
    </citation>
    <scope>NUCLEOTIDE SEQUENCE</scope>
    <source>
        <strain evidence="15">BGI-DK2013a</strain>
        <tissue evidence="15">Whole body</tissue>
    </source>
</reference>
<evidence type="ECO:0000256" key="5">
    <source>
        <dbReference type="ARBA" id="ARBA00022617"/>
    </source>
</evidence>
<evidence type="ECO:0000256" key="9">
    <source>
        <dbReference type="ARBA" id="ARBA00023002"/>
    </source>
</evidence>
<dbReference type="GO" id="GO:0005789">
    <property type="term" value="C:endoplasmic reticulum membrane"/>
    <property type="evidence" value="ECO:0007669"/>
    <property type="project" value="UniProtKB-SubCell"/>
</dbReference>
<evidence type="ECO:0000256" key="11">
    <source>
        <dbReference type="ARBA" id="ARBA00023033"/>
    </source>
</evidence>
<keyword evidence="9" id="KW-0560">Oxidoreductase</keyword>
<dbReference type="InterPro" id="IPR017972">
    <property type="entry name" value="Cyt_P450_CS"/>
</dbReference>
<dbReference type="InterPro" id="IPR050476">
    <property type="entry name" value="Insect_CytP450_Detox"/>
</dbReference>
<keyword evidence="8" id="KW-0492">Microsome</keyword>
<keyword evidence="6 13" id="KW-0479">Metal-binding</keyword>
<dbReference type="Pfam" id="PF00067">
    <property type="entry name" value="p450"/>
    <property type="match status" value="2"/>
</dbReference>